<evidence type="ECO:0000256" key="4">
    <source>
        <dbReference type="PROSITE-ProRule" id="PRU00742"/>
    </source>
</evidence>
<evidence type="ECO:0000256" key="2">
    <source>
        <dbReference type="ARBA" id="ARBA00022801"/>
    </source>
</evidence>
<evidence type="ECO:0000313" key="5">
    <source>
        <dbReference type="EMBL" id="KAK9424977.1"/>
    </source>
</evidence>
<name>A0ABR2VDK6_9PEZI</name>
<organism evidence="5 6">
    <name type="scientific">Seiridium unicorne</name>
    <dbReference type="NCBI Taxonomy" id="138068"/>
    <lineage>
        <taxon>Eukaryota</taxon>
        <taxon>Fungi</taxon>
        <taxon>Dikarya</taxon>
        <taxon>Ascomycota</taxon>
        <taxon>Pezizomycotina</taxon>
        <taxon>Sordariomycetes</taxon>
        <taxon>Xylariomycetidae</taxon>
        <taxon>Amphisphaeriales</taxon>
        <taxon>Sporocadaceae</taxon>
        <taxon>Seiridium</taxon>
    </lineage>
</organism>
<gene>
    <name evidence="5" type="ORF">SUNI508_13298</name>
</gene>
<dbReference type="EMBL" id="JARVKF010000026">
    <property type="protein sequence ID" value="KAK9424977.1"/>
    <property type="molecule type" value="Genomic_DNA"/>
</dbReference>
<dbReference type="PANTHER" id="PTHR43782:SF3">
    <property type="entry name" value="ARGINASE"/>
    <property type="match status" value="1"/>
</dbReference>
<comment type="caution">
    <text evidence="5">The sequence shown here is derived from an EMBL/GenBank/DDBJ whole genome shotgun (WGS) entry which is preliminary data.</text>
</comment>
<protein>
    <submittedName>
        <fullName evidence="5">Uncharacterized protein</fullName>
    </submittedName>
</protein>
<accession>A0ABR2VDK6</accession>
<dbReference type="PANTHER" id="PTHR43782">
    <property type="entry name" value="ARGINASE"/>
    <property type="match status" value="1"/>
</dbReference>
<proteinExistence type="inferred from homology"/>
<dbReference type="InterPro" id="IPR023696">
    <property type="entry name" value="Ureohydrolase_dom_sf"/>
</dbReference>
<keyword evidence="1" id="KW-0479">Metal-binding</keyword>
<keyword evidence="3" id="KW-0464">Manganese</keyword>
<evidence type="ECO:0000256" key="3">
    <source>
        <dbReference type="ARBA" id="ARBA00023211"/>
    </source>
</evidence>
<reference evidence="5 6" key="1">
    <citation type="journal article" date="2024" name="J. Plant Pathol.">
        <title>Sequence and assembly of the genome of Seiridium unicorne, isolate CBS 538.82, causal agent of cypress canker disease.</title>
        <authorList>
            <person name="Scali E."/>
            <person name="Rocca G.D."/>
            <person name="Danti R."/>
            <person name="Garbelotto M."/>
            <person name="Barberini S."/>
            <person name="Baroncelli R."/>
            <person name="Emiliani G."/>
        </authorList>
    </citation>
    <scope>NUCLEOTIDE SEQUENCE [LARGE SCALE GENOMIC DNA]</scope>
    <source>
        <strain evidence="5 6">BM-138-508</strain>
    </source>
</reference>
<dbReference type="Gene3D" id="3.40.800.10">
    <property type="entry name" value="Ureohydrolase domain"/>
    <property type="match status" value="1"/>
</dbReference>
<dbReference type="Pfam" id="PF00491">
    <property type="entry name" value="Arginase"/>
    <property type="match status" value="1"/>
</dbReference>
<dbReference type="PROSITE" id="PS51409">
    <property type="entry name" value="ARGINASE_2"/>
    <property type="match status" value="1"/>
</dbReference>
<evidence type="ECO:0000313" key="6">
    <source>
        <dbReference type="Proteomes" id="UP001408356"/>
    </source>
</evidence>
<dbReference type="InterPro" id="IPR006035">
    <property type="entry name" value="Ureohydrolase"/>
</dbReference>
<dbReference type="SUPFAM" id="SSF52768">
    <property type="entry name" value="Arginase/deacetylase"/>
    <property type="match status" value="1"/>
</dbReference>
<keyword evidence="6" id="KW-1185">Reference proteome</keyword>
<sequence>MAASQAIAITYAPADCGSIIPGKSKAPQAFRDVNIVAKLQEAGVCSISEHNALDSPATHKATSMSQNGVRNEDLNIEVCQRVHRSMTQSLAGQGSPPPFQFILGGECGMCPGILSALWHHAAQAGPQRRVGFLYIDADTDLASPTDQSSRGIFAGMNMTHLVRSEGALRSMEQFSRLTGEPLCDASNMVLFGTNMSNPGTKPEHLAYLFDHGYRVISSSSVARQPE</sequence>
<comment type="similarity">
    <text evidence="4">Belongs to the arginase family.</text>
</comment>
<keyword evidence="2" id="KW-0378">Hydrolase</keyword>
<dbReference type="Proteomes" id="UP001408356">
    <property type="component" value="Unassembled WGS sequence"/>
</dbReference>
<evidence type="ECO:0000256" key="1">
    <source>
        <dbReference type="ARBA" id="ARBA00022723"/>
    </source>
</evidence>